<protein>
    <recommendedName>
        <fullName evidence="4">Phorbol-ester/DAG-type domain-containing protein</fullName>
    </recommendedName>
</protein>
<dbReference type="AlphaFoldDB" id="A0AAD5NGY9"/>
<dbReference type="Pfam" id="PF03107">
    <property type="entry name" value="C1_2"/>
    <property type="match status" value="1"/>
</dbReference>
<keyword evidence="2" id="KW-0677">Repeat</keyword>
<dbReference type="Gene3D" id="3.30.60.20">
    <property type="match status" value="1"/>
</dbReference>
<reference evidence="5" key="1">
    <citation type="journal article" date="2022" name="Plant J.">
        <title>Strategies of tolerance reflected in two North American maple genomes.</title>
        <authorList>
            <person name="McEvoy S.L."/>
            <person name="Sezen U.U."/>
            <person name="Trouern-Trend A."/>
            <person name="McMahon S.M."/>
            <person name="Schaberg P.G."/>
            <person name="Yang J."/>
            <person name="Wegrzyn J.L."/>
            <person name="Swenson N.G."/>
        </authorList>
    </citation>
    <scope>NUCLEOTIDE SEQUENCE</scope>
    <source>
        <strain evidence="5">91603</strain>
    </source>
</reference>
<keyword evidence="1" id="KW-0479">Metal-binding</keyword>
<dbReference type="InterPro" id="IPR002219">
    <property type="entry name" value="PKC_DAG/PE"/>
</dbReference>
<dbReference type="PANTHER" id="PTHR46477">
    <property type="entry name" value="CYSTEINE/HISTIDINE-RICH C1 DOMAIN FAMILY PROTEIN"/>
    <property type="match status" value="1"/>
</dbReference>
<dbReference type="PANTHER" id="PTHR46477:SF5">
    <property type="entry name" value="PHORBOL-ESTER_DAG-TYPE DOMAIN-CONTAINING PROTEIN"/>
    <property type="match status" value="1"/>
</dbReference>
<comment type="caution">
    <text evidence="5">The sequence shown here is derived from an EMBL/GenBank/DDBJ whole genome shotgun (WGS) entry which is preliminary data.</text>
</comment>
<accession>A0AAD5NGY9</accession>
<dbReference type="Proteomes" id="UP001064489">
    <property type="component" value="Chromosome 12"/>
</dbReference>
<dbReference type="InterPro" id="IPR046349">
    <property type="entry name" value="C1-like_sf"/>
</dbReference>
<dbReference type="PROSITE" id="PS50081">
    <property type="entry name" value="ZF_DAG_PE_2"/>
    <property type="match status" value="1"/>
</dbReference>
<dbReference type="SUPFAM" id="SSF57889">
    <property type="entry name" value="Cysteine-rich domain"/>
    <property type="match status" value="2"/>
</dbReference>
<feature type="domain" description="Phorbol-ester/DAG-type" evidence="4">
    <location>
        <begin position="10"/>
        <end position="64"/>
    </location>
</feature>
<proteinExistence type="predicted"/>
<name>A0AAD5NGY9_ACENE</name>
<evidence type="ECO:0000259" key="4">
    <source>
        <dbReference type="PROSITE" id="PS50081"/>
    </source>
</evidence>
<evidence type="ECO:0000256" key="2">
    <source>
        <dbReference type="ARBA" id="ARBA00022737"/>
    </source>
</evidence>
<evidence type="ECO:0000313" key="5">
    <source>
        <dbReference type="EMBL" id="KAI9157394.1"/>
    </source>
</evidence>
<keyword evidence="6" id="KW-1185">Reference proteome</keyword>
<dbReference type="InterPro" id="IPR004146">
    <property type="entry name" value="DC1"/>
</dbReference>
<reference evidence="5" key="2">
    <citation type="submission" date="2023-02" db="EMBL/GenBank/DDBJ databases">
        <authorList>
            <person name="Swenson N.G."/>
            <person name="Wegrzyn J.L."/>
            <person name="Mcevoy S.L."/>
        </authorList>
    </citation>
    <scope>NUCLEOTIDE SEQUENCE</scope>
    <source>
        <strain evidence="5">91603</strain>
        <tissue evidence="5">Leaf</tissue>
    </source>
</reference>
<gene>
    <name evidence="5" type="ORF">LWI28_021869</name>
</gene>
<evidence type="ECO:0000313" key="6">
    <source>
        <dbReference type="Proteomes" id="UP001064489"/>
    </source>
</evidence>
<keyword evidence="3" id="KW-0862">Zinc</keyword>
<sequence>MGYTHPSHPNHKLVLTKSINPYICDGCKETGVGESYRCEECNFDLHKYCMFNKQNTHHDFYGSCTFKFFDHPPRTPSNKCGRYCNSCGKTVKGFVYHCKDKDLDLHPCCRNLPGKLEIDKVEFALRDNELKKKCHWCKKKKLEGSDCGGWSYVSKCEKYRYHVYCITEMMVEELKKGQRKMKVLEEFKNESKNNNNYDDDDTSSGLAVALKNRKLPIEGDRHRRRSGKKKYITIAMKFFKAIACILLGDPGASLICLLVEQLAN</sequence>
<dbReference type="GO" id="GO:0046872">
    <property type="term" value="F:metal ion binding"/>
    <property type="evidence" value="ECO:0007669"/>
    <property type="project" value="UniProtKB-KW"/>
</dbReference>
<dbReference type="EMBL" id="JAJSOW010000107">
    <property type="protein sequence ID" value="KAI9157394.1"/>
    <property type="molecule type" value="Genomic_DNA"/>
</dbReference>
<evidence type="ECO:0000256" key="1">
    <source>
        <dbReference type="ARBA" id="ARBA00022723"/>
    </source>
</evidence>
<organism evidence="5 6">
    <name type="scientific">Acer negundo</name>
    <name type="common">Box elder</name>
    <dbReference type="NCBI Taxonomy" id="4023"/>
    <lineage>
        <taxon>Eukaryota</taxon>
        <taxon>Viridiplantae</taxon>
        <taxon>Streptophyta</taxon>
        <taxon>Embryophyta</taxon>
        <taxon>Tracheophyta</taxon>
        <taxon>Spermatophyta</taxon>
        <taxon>Magnoliopsida</taxon>
        <taxon>eudicotyledons</taxon>
        <taxon>Gunneridae</taxon>
        <taxon>Pentapetalae</taxon>
        <taxon>rosids</taxon>
        <taxon>malvids</taxon>
        <taxon>Sapindales</taxon>
        <taxon>Sapindaceae</taxon>
        <taxon>Hippocastanoideae</taxon>
        <taxon>Acereae</taxon>
        <taxon>Acer</taxon>
    </lineage>
</organism>
<evidence type="ECO:0000256" key="3">
    <source>
        <dbReference type="ARBA" id="ARBA00022833"/>
    </source>
</evidence>